<feature type="compositionally biased region" description="Low complexity" evidence="1">
    <location>
        <begin position="64"/>
        <end position="78"/>
    </location>
</feature>
<dbReference type="InterPro" id="IPR040354">
    <property type="entry name" value="TCTN1-3"/>
</dbReference>
<evidence type="ECO:0000313" key="4">
    <source>
        <dbReference type="Proteomes" id="UP000265618"/>
    </source>
</evidence>
<evidence type="ECO:0000256" key="1">
    <source>
        <dbReference type="SAM" id="MobiDB-lite"/>
    </source>
</evidence>
<dbReference type="AlphaFoldDB" id="A0A9K3GEY6"/>
<dbReference type="GO" id="GO:0060271">
    <property type="term" value="P:cilium assembly"/>
    <property type="evidence" value="ECO:0007669"/>
    <property type="project" value="TreeGrafter"/>
</dbReference>
<accession>A0A9K3GEY6</accession>
<dbReference type="OrthoDB" id="2104337at2759"/>
<protein>
    <submittedName>
        <fullName evidence="3">Uncharacterized protein</fullName>
    </submittedName>
</protein>
<keyword evidence="2" id="KW-0732">Signal</keyword>
<dbReference type="EMBL" id="BDIP01000048">
    <property type="protein sequence ID" value="GIQ79736.1"/>
    <property type="molecule type" value="Genomic_DNA"/>
</dbReference>
<feature type="region of interest" description="Disordered" evidence="1">
    <location>
        <begin position="56"/>
        <end position="86"/>
    </location>
</feature>
<feature type="signal peptide" evidence="2">
    <location>
        <begin position="1"/>
        <end position="24"/>
    </location>
</feature>
<proteinExistence type="predicted"/>
<dbReference type="Proteomes" id="UP000265618">
    <property type="component" value="Unassembled WGS sequence"/>
</dbReference>
<dbReference type="PANTHER" id="PTHR14611:SF2">
    <property type="entry name" value="TECTONIC"/>
    <property type="match status" value="1"/>
</dbReference>
<name>A0A9K3GEY6_9EUKA</name>
<organism evidence="3 4">
    <name type="scientific">Kipferlia bialata</name>
    <dbReference type="NCBI Taxonomy" id="797122"/>
    <lineage>
        <taxon>Eukaryota</taxon>
        <taxon>Metamonada</taxon>
        <taxon>Carpediemonas-like organisms</taxon>
        <taxon>Kipferlia</taxon>
    </lineage>
</organism>
<evidence type="ECO:0000313" key="3">
    <source>
        <dbReference type="EMBL" id="GIQ79736.1"/>
    </source>
</evidence>
<sequence length="483" mass="49646">MGLRQYVLCVALSLILPFVGYSESTVVAADTDGSGTGYYPVVAPSDFSYATYTTLQSSGIDPPETSTDQSSSDSASESYVDGDTLQSVPSTYAPYVDPVLGSTSREALGFSPDSWRALPLSGLSDGASCVGGSIGDGSVWGVLSVYASPSKASLVSPTLHLYSTDIEASVASSLTLGYLVETGTEYTSLLTPSLSGSVCTGWVVKGEVVVGYAVSGSSYTVSSVDIVLVTLASVDTASDSLPPPVLWVKQIAAEAAAGEVASIVAGTWESLPCDPGYVLSTPESGYPPSNPVWTGRQVTKADSLLTAIIPTPFQGLPLPVPASDGSCTAPTSGSIPGSGVHWSSVSVGETDPTDPSVYPLTHVASFANGSPEMAADWVSVLPAESTGTYPPDISTESGVGGVCADVPLSLNWHVVFAKLGTVSEPQRRILGVYREVATGDMTLADGGVVTGTVSHWDVTDYMAPVVTETEDTVTSVEADLPWV</sequence>
<reference evidence="3 4" key="1">
    <citation type="journal article" date="2018" name="PLoS ONE">
        <title>The draft genome of Kipferlia bialata reveals reductive genome evolution in fornicate parasites.</title>
        <authorList>
            <person name="Tanifuji G."/>
            <person name="Takabayashi S."/>
            <person name="Kume K."/>
            <person name="Takagi M."/>
            <person name="Nakayama T."/>
            <person name="Kamikawa R."/>
            <person name="Inagaki Y."/>
            <person name="Hashimoto T."/>
        </authorList>
    </citation>
    <scope>NUCLEOTIDE SEQUENCE [LARGE SCALE GENOMIC DNA]</scope>
    <source>
        <strain evidence="3">NY0173</strain>
    </source>
</reference>
<evidence type="ECO:0000256" key="2">
    <source>
        <dbReference type="SAM" id="SignalP"/>
    </source>
</evidence>
<gene>
    <name evidence="3" type="ORF">KIPB_000427</name>
</gene>
<keyword evidence="4" id="KW-1185">Reference proteome</keyword>
<feature type="chain" id="PRO_5039916757" evidence="2">
    <location>
        <begin position="25"/>
        <end position="483"/>
    </location>
</feature>
<dbReference type="PANTHER" id="PTHR14611">
    <property type="entry name" value="TECTONIC FAMILY MEMBER"/>
    <property type="match status" value="1"/>
</dbReference>
<comment type="caution">
    <text evidence="3">The sequence shown here is derived from an EMBL/GenBank/DDBJ whole genome shotgun (WGS) entry which is preliminary data.</text>
</comment>